<protein>
    <submittedName>
        <fullName evidence="3">Tripartite-type tricarboxylate transporter, receptor component TctC</fullName>
    </submittedName>
</protein>
<name>A0A1G9JZP1_9RHOB</name>
<dbReference type="InterPro" id="IPR042100">
    <property type="entry name" value="Bug_dom1"/>
</dbReference>
<evidence type="ECO:0000256" key="2">
    <source>
        <dbReference type="SAM" id="SignalP"/>
    </source>
</evidence>
<dbReference type="SUPFAM" id="SSF53850">
    <property type="entry name" value="Periplasmic binding protein-like II"/>
    <property type="match status" value="1"/>
</dbReference>
<dbReference type="Pfam" id="PF03401">
    <property type="entry name" value="TctC"/>
    <property type="match status" value="1"/>
</dbReference>
<dbReference type="Proteomes" id="UP000199555">
    <property type="component" value="Unassembled WGS sequence"/>
</dbReference>
<keyword evidence="4" id="KW-1185">Reference proteome</keyword>
<evidence type="ECO:0000313" key="3">
    <source>
        <dbReference type="EMBL" id="SDL42515.1"/>
    </source>
</evidence>
<dbReference type="PIRSF" id="PIRSF017082">
    <property type="entry name" value="YflP"/>
    <property type="match status" value="1"/>
</dbReference>
<accession>A0A1G9JZP1</accession>
<keyword evidence="3" id="KW-0675">Receptor</keyword>
<evidence type="ECO:0000256" key="1">
    <source>
        <dbReference type="ARBA" id="ARBA00006987"/>
    </source>
</evidence>
<sequence length="324" mass="33406">MYHWMKQTGCTVALLATTATVAWAQADYPSRQVTLVVPYAAGGATDIIGRIVAQGLGDELNQTIVVQNAPGAGGSIGAMQVMRADPDGYTLLMGALTSHSINMHLPTAPGFDLRTDFETVGLAGSVGLALVTRTDLAVDDLKSLLAEAGANPGQLAYASAGAGSPQHLGMEMLKNAADVNLVHVPYQGSAPAITDLIGGHVDVMFDTIPSVLPHVNSGAVKALAVTTPEPSPFLEGLPTVASAGVEGFEVQSWFGVLAPAGTPETVTQRLNEVLNATLQKPEIIAALEQQGVVASPGPREAEAALIESEIAKWQAVIETAGSLE</sequence>
<proteinExistence type="inferred from homology"/>
<keyword evidence="2" id="KW-0732">Signal</keyword>
<feature type="signal peptide" evidence="2">
    <location>
        <begin position="1"/>
        <end position="24"/>
    </location>
</feature>
<dbReference type="STRING" id="525640.SAMN04487971_11095"/>
<reference evidence="4" key="1">
    <citation type="submission" date="2016-10" db="EMBL/GenBank/DDBJ databases">
        <authorList>
            <person name="Varghese N."/>
            <person name="Submissions S."/>
        </authorList>
    </citation>
    <scope>NUCLEOTIDE SEQUENCE [LARGE SCALE GENOMIC DNA]</scope>
    <source>
        <strain evidence="4">CGMCC 1.7655</strain>
    </source>
</reference>
<dbReference type="Gene3D" id="3.40.190.150">
    <property type="entry name" value="Bordetella uptake gene, domain 1"/>
    <property type="match status" value="1"/>
</dbReference>
<evidence type="ECO:0000313" key="4">
    <source>
        <dbReference type="Proteomes" id="UP000199555"/>
    </source>
</evidence>
<dbReference type="EMBL" id="FNGE01000010">
    <property type="protein sequence ID" value="SDL42515.1"/>
    <property type="molecule type" value="Genomic_DNA"/>
</dbReference>
<comment type="similarity">
    <text evidence="1">Belongs to the UPF0065 (bug) family.</text>
</comment>
<dbReference type="AlphaFoldDB" id="A0A1G9JZP1"/>
<dbReference type="OrthoDB" id="7248487at2"/>
<dbReference type="InterPro" id="IPR005064">
    <property type="entry name" value="BUG"/>
</dbReference>
<dbReference type="PANTHER" id="PTHR42928">
    <property type="entry name" value="TRICARBOXYLATE-BINDING PROTEIN"/>
    <property type="match status" value="1"/>
</dbReference>
<dbReference type="CDD" id="cd13578">
    <property type="entry name" value="PBP2_Bug27"/>
    <property type="match status" value="1"/>
</dbReference>
<organism evidence="3 4">
    <name type="scientific">Paracoccus chinensis</name>
    <dbReference type="NCBI Taxonomy" id="525640"/>
    <lineage>
        <taxon>Bacteria</taxon>
        <taxon>Pseudomonadati</taxon>
        <taxon>Pseudomonadota</taxon>
        <taxon>Alphaproteobacteria</taxon>
        <taxon>Rhodobacterales</taxon>
        <taxon>Paracoccaceae</taxon>
        <taxon>Paracoccus</taxon>
    </lineage>
</organism>
<gene>
    <name evidence="3" type="ORF">SAMN04487971_11095</name>
</gene>
<feature type="chain" id="PRO_5011787455" evidence="2">
    <location>
        <begin position="25"/>
        <end position="324"/>
    </location>
</feature>
<dbReference type="PANTHER" id="PTHR42928:SF5">
    <property type="entry name" value="BLR1237 PROTEIN"/>
    <property type="match status" value="1"/>
</dbReference>
<dbReference type="Gene3D" id="3.40.190.10">
    <property type="entry name" value="Periplasmic binding protein-like II"/>
    <property type="match status" value="1"/>
</dbReference>
<dbReference type="RefSeq" id="WP_090756307.1">
    <property type="nucleotide sequence ID" value="NZ_FNGE01000010.1"/>
</dbReference>